<keyword evidence="2" id="KW-1185">Reference proteome</keyword>
<evidence type="ECO:0000313" key="1">
    <source>
        <dbReference type="EMBL" id="EHN10067.1"/>
    </source>
</evidence>
<gene>
    <name evidence="1" type="ORF">PAI11_30860</name>
</gene>
<dbReference type="Gene3D" id="1.10.357.10">
    <property type="entry name" value="Tetracycline Repressor, domain 2"/>
    <property type="match status" value="1"/>
</dbReference>
<organism evidence="1 2">
    <name type="scientific">Patulibacter medicamentivorans</name>
    <dbReference type="NCBI Taxonomy" id="1097667"/>
    <lineage>
        <taxon>Bacteria</taxon>
        <taxon>Bacillati</taxon>
        <taxon>Actinomycetota</taxon>
        <taxon>Thermoleophilia</taxon>
        <taxon>Solirubrobacterales</taxon>
        <taxon>Patulibacteraceae</taxon>
        <taxon>Patulibacter</taxon>
    </lineage>
</organism>
<comment type="caution">
    <text evidence="1">The sequence shown here is derived from an EMBL/GenBank/DDBJ whole genome shotgun (WGS) entry which is preliminary data.</text>
</comment>
<reference evidence="1 2" key="1">
    <citation type="journal article" date="2013" name="Biodegradation">
        <title>Quantitative proteomic analysis of ibuprofen-degrading Patulibacter sp. strain I11.</title>
        <authorList>
            <person name="Almeida B."/>
            <person name="Kjeldal H."/>
            <person name="Lolas I."/>
            <person name="Knudsen A.D."/>
            <person name="Carvalho G."/>
            <person name="Nielsen K.L."/>
            <person name="Barreto Crespo M.T."/>
            <person name="Stensballe A."/>
            <person name="Nielsen J.L."/>
        </authorList>
    </citation>
    <scope>NUCLEOTIDE SEQUENCE [LARGE SCALE GENOMIC DNA]</scope>
    <source>
        <strain evidence="1 2">I11</strain>
    </source>
</reference>
<accession>H0E8C5</accession>
<dbReference type="SUPFAM" id="SSF48498">
    <property type="entry name" value="Tetracyclin repressor-like, C-terminal domain"/>
    <property type="match status" value="1"/>
</dbReference>
<dbReference type="Proteomes" id="UP000005143">
    <property type="component" value="Unassembled WGS sequence"/>
</dbReference>
<evidence type="ECO:0008006" key="3">
    <source>
        <dbReference type="Google" id="ProtNLM"/>
    </source>
</evidence>
<proteinExistence type="predicted"/>
<evidence type="ECO:0000313" key="2">
    <source>
        <dbReference type="Proteomes" id="UP000005143"/>
    </source>
</evidence>
<name>H0E8C5_9ACTN</name>
<sequence length="89" mass="10251">MRAVVEAATYDADVAVFWREFHDWFTVNTVHRATSSDPDLRSEDAEALAYSLVWMTERSFTEYLSAPRVSDVALLKALERLWRTVVPVD</sequence>
<dbReference type="EMBL" id="AGUD01000242">
    <property type="protein sequence ID" value="EHN10067.1"/>
    <property type="molecule type" value="Genomic_DNA"/>
</dbReference>
<dbReference type="InterPro" id="IPR036271">
    <property type="entry name" value="Tet_transcr_reg_TetR-rel_C_sf"/>
</dbReference>
<protein>
    <recommendedName>
        <fullName evidence="3">TetR family transcriptional regulator</fullName>
    </recommendedName>
</protein>
<dbReference type="AlphaFoldDB" id="H0E8C5"/>